<keyword evidence="2 5" id="KW-0812">Transmembrane</keyword>
<protein>
    <submittedName>
        <fullName evidence="7">O-antigen ligase family protein</fullName>
    </submittedName>
</protein>
<feature type="domain" description="O-antigen ligase-related" evidence="6">
    <location>
        <begin position="189"/>
        <end position="337"/>
    </location>
</feature>
<dbReference type="PANTHER" id="PTHR37422:SF21">
    <property type="entry name" value="EXOQ-LIKE PROTEIN"/>
    <property type="match status" value="1"/>
</dbReference>
<evidence type="ECO:0000256" key="2">
    <source>
        <dbReference type="ARBA" id="ARBA00022692"/>
    </source>
</evidence>
<keyword evidence="3 5" id="KW-1133">Transmembrane helix</keyword>
<proteinExistence type="predicted"/>
<feature type="transmembrane region" description="Helical" evidence="5">
    <location>
        <begin position="361"/>
        <end position="376"/>
    </location>
</feature>
<dbReference type="InterPro" id="IPR007016">
    <property type="entry name" value="O-antigen_ligase-rel_domated"/>
</dbReference>
<evidence type="ECO:0000256" key="5">
    <source>
        <dbReference type="SAM" id="Phobius"/>
    </source>
</evidence>
<keyword evidence="7" id="KW-0436">Ligase</keyword>
<keyword evidence="8" id="KW-1185">Reference proteome</keyword>
<comment type="subcellular location">
    <subcellularLocation>
        <location evidence="1">Membrane</location>
        <topology evidence="1">Multi-pass membrane protein</topology>
    </subcellularLocation>
</comment>
<feature type="transmembrane region" description="Helical" evidence="5">
    <location>
        <begin position="230"/>
        <end position="249"/>
    </location>
</feature>
<evidence type="ECO:0000256" key="1">
    <source>
        <dbReference type="ARBA" id="ARBA00004141"/>
    </source>
</evidence>
<dbReference type="GO" id="GO:0016874">
    <property type="term" value="F:ligase activity"/>
    <property type="evidence" value="ECO:0007669"/>
    <property type="project" value="UniProtKB-KW"/>
</dbReference>
<accession>A0ABV7K9M3</accession>
<dbReference type="RefSeq" id="WP_378220087.1">
    <property type="nucleotide sequence ID" value="NZ_JBHRTK010000010.1"/>
</dbReference>
<feature type="transmembrane region" description="Helical" evidence="5">
    <location>
        <begin position="15"/>
        <end position="33"/>
    </location>
</feature>
<feature type="transmembrane region" description="Helical" evidence="5">
    <location>
        <begin position="202"/>
        <end position="223"/>
    </location>
</feature>
<feature type="transmembrane region" description="Helical" evidence="5">
    <location>
        <begin position="114"/>
        <end position="135"/>
    </location>
</feature>
<dbReference type="InterPro" id="IPR051533">
    <property type="entry name" value="WaaL-like"/>
</dbReference>
<feature type="transmembrane region" description="Helical" evidence="5">
    <location>
        <begin position="321"/>
        <end position="341"/>
    </location>
</feature>
<gene>
    <name evidence="7" type="ORF">ACFOHJ_08630</name>
</gene>
<dbReference type="Pfam" id="PF04932">
    <property type="entry name" value="Wzy_C"/>
    <property type="match status" value="1"/>
</dbReference>
<comment type="caution">
    <text evidence="7">The sequence shown here is derived from an EMBL/GenBank/DDBJ whole genome shotgun (WGS) entry which is preliminary data.</text>
</comment>
<feature type="transmembrane region" description="Helical" evidence="5">
    <location>
        <begin position="179"/>
        <end position="196"/>
    </location>
</feature>
<organism evidence="7 8">
    <name type="scientific">Aquamicrobium soli</name>
    <dbReference type="NCBI Taxonomy" id="1811518"/>
    <lineage>
        <taxon>Bacteria</taxon>
        <taxon>Pseudomonadati</taxon>
        <taxon>Pseudomonadota</taxon>
        <taxon>Alphaproteobacteria</taxon>
        <taxon>Hyphomicrobiales</taxon>
        <taxon>Phyllobacteriaceae</taxon>
        <taxon>Aquamicrobium</taxon>
    </lineage>
</organism>
<keyword evidence="4 5" id="KW-0472">Membrane</keyword>
<feature type="transmembrane region" description="Helical" evidence="5">
    <location>
        <begin position="65"/>
        <end position="84"/>
    </location>
</feature>
<reference evidence="8" key="1">
    <citation type="journal article" date="2019" name="Int. J. Syst. Evol. Microbiol.">
        <title>The Global Catalogue of Microorganisms (GCM) 10K type strain sequencing project: providing services to taxonomists for standard genome sequencing and annotation.</title>
        <authorList>
            <consortium name="The Broad Institute Genomics Platform"/>
            <consortium name="The Broad Institute Genome Sequencing Center for Infectious Disease"/>
            <person name="Wu L."/>
            <person name="Ma J."/>
        </authorList>
    </citation>
    <scope>NUCLEOTIDE SEQUENCE [LARGE SCALE GENOMIC DNA]</scope>
    <source>
        <strain evidence="8">KCTC 52165</strain>
    </source>
</reference>
<evidence type="ECO:0000256" key="4">
    <source>
        <dbReference type="ARBA" id="ARBA00023136"/>
    </source>
</evidence>
<name>A0ABV7K9M3_9HYPH</name>
<dbReference type="Proteomes" id="UP001595583">
    <property type="component" value="Unassembled WGS sequence"/>
</dbReference>
<feature type="transmembrane region" description="Helical" evidence="5">
    <location>
        <begin position="382"/>
        <end position="400"/>
    </location>
</feature>
<evidence type="ECO:0000259" key="6">
    <source>
        <dbReference type="Pfam" id="PF04932"/>
    </source>
</evidence>
<dbReference type="EMBL" id="JBHRTK010000010">
    <property type="protein sequence ID" value="MFC3206272.1"/>
    <property type="molecule type" value="Genomic_DNA"/>
</dbReference>
<dbReference type="PANTHER" id="PTHR37422">
    <property type="entry name" value="TEICHURONIC ACID BIOSYNTHESIS PROTEIN TUAE"/>
    <property type="match status" value="1"/>
</dbReference>
<evidence type="ECO:0000313" key="8">
    <source>
        <dbReference type="Proteomes" id="UP001595583"/>
    </source>
</evidence>
<feature type="transmembrane region" description="Helical" evidence="5">
    <location>
        <begin position="155"/>
        <end position="174"/>
    </location>
</feature>
<sequence length="425" mass="45791">MRIVKARFVNPDHNLWYGLFAVAISIFVFAYSIRFGKVSILAYYGLWLPLILVDYRKALGNPGDLGWIVPFAAFACLSVFWSAAPGISARASVQFASHVVCALIAARTVSVRTLTLGSLLGTLLVLFFSVAFGQYHFDPLDGSYSFVGAFPSKNQLGLFASLGVYFAFAALVVLGERGLWRIVALACGALSAVMLLKSQSATSIIALAAVLAIMTCLKLGVMFSPSVRRGALLTGTMLAVGAVLVGLNLGGLDLLLAAFGKDATLTGRTYLWSQGWAAAANAPFFGVGYQAYWVQGFSEAERLWEEFYIGSRSGFHFHNTFIEVAVELGLVGVALLVVVMLRTFAGHMRRVVSDAHNEDSLVLFGVVAMLVVRAFVEVDVINPYVVGSFLLFYSAGRLAAARGARRPLFQTAARRRQRALPGSAP</sequence>
<evidence type="ECO:0000256" key="3">
    <source>
        <dbReference type="ARBA" id="ARBA00022989"/>
    </source>
</evidence>
<evidence type="ECO:0000313" key="7">
    <source>
        <dbReference type="EMBL" id="MFC3206272.1"/>
    </source>
</evidence>